<evidence type="ECO:0000313" key="6">
    <source>
        <dbReference type="Proteomes" id="UP000286317"/>
    </source>
</evidence>
<comment type="caution">
    <text evidence="5">The sequence shown here is derived from an EMBL/GenBank/DDBJ whole genome shotgun (WGS) entry which is preliminary data.</text>
</comment>
<dbReference type="AlphaFoldDB" id="A0A418IGQ8"/>
<keyword evidence="3" id="KW-0804">Transcription</keyword>
<dbReference type="SUPFAM" id="SSF53822">
    <property type="entry name" value="Periplasmic binding protein-like I"/>
    <property type="match status" value="1"/>
</dbReference>
<dbReference type="PROSITE" id="PS00356">
    <property type="entry name" value="HTH_LACI_1"/>
    <property type="match status" value="1"/>
</dbReference>
<reference evidence="5 6" key="1">
    <citation type="journal article" date="2016" name="Front. Microbiol.">
        <title>Comprehensive Phylogenetic Analysis of Bovine Non-aureus Staphylococci Species Based on Whole-Genome Sequencing.</title>
        <authorList>
            <person name="Naushad S."/>
            <person name="Barkema H.W."/>
            <person name="Luby C."/>
            <person name="Condas L.A."/>
            <person name="Nobrega D.B."/>
            <person name="Carson D.A."/>
            <person name="De Buck J."/>
        </authorList>
    </citation>
    <scope>NUCLEOTIDE SEQUENCE [LARGE SCALE GENOMIC DNA]</scope>
    <source>
        <strain evidence="5 6">SNUC 4554</strain>
    </source>
</reference>
<evidence type="ECO:0000313" key="5">
    <source>
        <dbReference type="EMBL" id="RIN01678.1"/>
    </source>
</evidence>
<protein>
    <submittedName>
        <fullName evidence="5">LacI family transcriptional regulator</fullName>
    </submittedName>
</protein>
<evidence type="ECO:0000256" key="1">
    <source>
        <dbReference type="ARBA" id="ARBA00023015"/>
    </source>
</evidence>
<dbReference type="InterPro" id="IPR028082">
    <property type="entry name" value="Peripla_BP_I"/>
</dbReference>
<dbReference type="CDD" id="cd01392">
    <property type="entry name" value="HTH_LacI"/>
    <property type="match status" value="1"/>
</dbReference>
<evidence type="ECO:0000256" key="3">
    <source>
        <dbReference type="ARBA" id="ARBA00023163"/>
    </source>
</evidence>
<gene>
    <name evidence="5" type="ORF">BU112_05095</name>
</gene>
<sequence length="337" mass="37784">MVTIKDIAQAANVSASTVSRVVSGNPKISKHTREKVKDTMKSLNYLPNQAARTLATKHSNTIGIIQKSGSIKDRQNPFVLDVLSGIFSECKNHGYSTIPTTNTQSKGIELEVQEMIHYHSVDGFIVLYSKKDNPIIDILKAHALPYVVIGKSLTNDEVIHIDNDNVRASELLTRHLIDKRHKNFLFIAESGDYEVVKDRIAGHLKAIEQESLVTDIVYFDKNREHIRSYFQGLIDYRALPSVVITSDTLLNHLVLSIFYELKLHIPTDIQTATFNDSYLNAFASPPQTTVDIYPKLLGEVAAESLLNVIQGREIVGFNKLIQTTIIERESTTTIQEV</sequence>
<dbReference type="PRINTS" id="PR00036">
    <property type="entry name" value="HTHLACI"/>
</dbReference>
<dbReference type="GO" id="GO:0000976">
    <property type="term" value="F:transcription cis-regulatory region binding"/>
    <property type="evidence" value="ECO:0007669"/>
    <property type="project" value="TreeGrafter"/>
</dbReference>
<dbReference type="Gene3D" id="3.40.50.2300">
    <property type="match status" value="2"/>
</dbReference>
<dbReference type="Pfam" id="PF13377">
    <property type="entry name" value="Peripla_BP_3"/>
    <property type="match status" value="1"/>
</dbReference>
<dbReference type="EMBL" id="QXUF01000024">
    <property type="protein sequence ID" value="RIN01678.1"/>
    <property type="molecule type" value="Genomic_DNA"/>
</dbReference>
<dbReference type="Gene3D" id="1.10.260.40">
    <property type="entry name" value="lambda repressor-like DNA-binding domains"/>
    <property type="match status" value="1"/>
</dbReference>
<dbReference type="RefSeq" id="WP_069792136.1">
    <property type="nucleotide sequence ID" value="NZ_CP068712.1"/>
</dbReference>
<name>A0A418IGQ8_9STAP</name>
<dbReference type="Pfam" id="PF00356">
    <property type="entry name" value="LacI"/>
    <property type="match status" value="1"/>
</dbReference>
<feature type="domain" description="HTH lacI-type" evidence="4">
    <location>
        <begin position="2"/>
        <end position="56"/>
    </location>
</feature>
<dbReference type="InterPro" id="IPR000843">
    <property type="entry name" value="HTH_LacI"/>
</dbReference>
<dbReference type="CDD" id="cd06294">
    <property type="entry name" value="PBP1_MalR-like"/>
    <property type="match status" value="1"/>
</dbReference>
<proteinExistence type="predicted"/>
<evidence type="ECO:0000256" key="2">
    <source>
        <dbReference type="ARBA" id="ARBA00023125"/>
    </source>
</evidence>
<dbReference type="PROSITE" id="PS50932">
    <property type="entry name" value="HTH_LACI_2"/>
    <property type="match status" value="1"/>
</dbReference>
<organism evidence="5 6">
    <name type="scientific">Staphylococcus shinii</name>
    <dbReference type="NCBI Taxonomy" id="2912228"/>
    <lineage>
        <taxon>Bacteria</taxon>
        <taxon>Bacillati</taxon>
        <taxon>Bacillota</taxon>
        <taxon>Bacilli</taxon>
        <taxon>Bacillales</taxon>
        <taxon>Staphylococcaceae</taxon>
        <taxon>Staphylococcus</taxon>
    </lineage>
</organism>
<dbReference type="SUPFAM" id="SSF47413">
    <property type="entry name" value="lambda repressor-like DNA-binding domains"/>
    <property type="match status" value="1"/>
</dbReference>
<dbReference type="PANTHER" id="PTHR30146">
    <property type="entry name" value="LACI-RELATED TRANSCRIPTIONAL REPRESSOR"/>
    <property type="match status" value="1"/>
</dbReference>
<dbReference type="SMART" id="SM00354">
    <property type="entry name" value="HTH_LACI"/>
    <property type="match status" value="1"/>
</dbReference>
<dbReference type="GO" id="GO:0003700">
    <property type="term" value="F:DNA-binding transcription factor activity"/>
    <property type="evidence" value="ECO:0007669"/>
    <property type="project" value="TreeGrafter"/>
</dbReference>
<accession>A0A418IGQ8</accession>
<keyword evidence="6" id="KW-1185">Reference proteome</keyword>
<keyword evidence="2" id="KW-0238">DNA-binding</keyword>
<dbReference type="InterPro" id="IPR010982">
    <property type="entry name" value="Lambda_DNA-bd_dom_sf"/>
</dbReference>
<dbReference type="Proteomes" id="UP000286317">
    <property type="component" value="Unassembled WGS sequence"/>
</dbReference>
<dbReference type="OrthoDB" id="43195at2"/>
<dbReference type="InterPro" id="IPR046335">
    <property type="entry name" value="LacI/GalR-like_sensor"/>
</dbReference>
<dbReference type="PANTHER" id="PTHR30146:SF109">
    <property type="entry name" value="HTH-TYPE TRANSCRIPTIONAL REGULATOR GALS"/>
    <property type="match status" value="1"/>
</dbReference>
<evidence type="ECO:0000259" key="4">
    <source>
        <dbReference type="PROSITE" id="PS50932"/>
    </source>
</evidence>
<keyword evidence="1" id="KW-0805">Transcription regulation</keyword>